<feature type="transmembrane region" description="Helical" evidence="1">
    <location>
        <begin position="37"/>
        <end position="57"/>
    </location>
</feature>
<dbReference type="EMBL" id="FMJB01000044">
    <property type="protein sequence ID" value="SCM67149.1"/>
    <property type="molecule type" value="Genomic_DNA"/>
</dbReference>
<dbReference type="AlphaFoldDB" id="A0A1M4MX67"/>
<reference evidence="4" key="1">
    <citation type="submission" date="2016-09" db="EMBL/GenBank/DDBJ databases">
        <authorList>
            <person name="Wibberg D."/>
        </authorList>
    </citation>
    <scope>NUCLEOTIDE SEQUENCE [LARGE SCALE GENOMIC DNA]</scope>
</reference>
<feature type="transmembrane region" description="Helical" evidence="1">
    <location>
        <begin position="107"/>
        <end position="140"/>
    </location>
</feature>
<keyword evidence="1" id="KW-0812">Transmembrane</keyword>
<proteinExistence type="predicted"/>
<keyword evidence="1" id="KW-0472">Membrane</keyword>
<dbReference type="Proteomes" id="UP000184085">
    <property type="component" value="Unassembled WGS sequence"/>
</dbReference>
<dbReference type="GO" id="GO:0016020">
    <property type="term" value="C:membrane"/>
    <property type="evidence" value="ECO:0007669"/>
    <property type="project" value="InterPro"/>
</dbReference>
<name>A0A1M4MX67_9RHOB</name>
<feature type="transmembrane region" description="Helical" evidence="1">
    <location>
        <begin position="277"/>
        <end position="294"/>
    </location>
</feature>
<gene>
    <name evidence="3" type="ORF">KARMA_1337</name>
</gene>
<keyword evidence="4" id="KW-1185">Reference proteome</keyword>
<evidence type="ECO:0000256" key="1">
    <source>
        <dbReference type="SAM" id="Phobius"/>
    </source>
</evidence>
<keyword evidence="1" id="KW-1133">Transmembrane helix</keyword>
<feature type="transmembrane region" description="Helical" evidence="1">
    <location>
        <begin position="252"/>
        <end position="270"/>
    </location>
</feature>
<sequence length="295" mass="31400">MDAWILITFAAATFQTLRFVLQKRLSAKELSAAGATFSRFIYSFPFAFAITLAYQQLRGFDWPELSPMFWVHGAVGGVAQILATLCVVMLLGRRNFAVGITFKKTEVILAVIVGLIVLGDVITLPALGAVLIGMGGVLLLSKQAKGAAWDNAAVALGLGSGLLFAISGVTYRGATLAVLSDDPFLRSSVALAMVTLFQTVVMAAWLQIRDPGQITKVVKAWNRAGLIGIMSLFGSLSWFTAFTLQPAGLVKAVGQVELILSIMAGHLIFGERLSRRELVGIATIGLSVVVLVLVS</sequence>
<dbReference type="Pfam" id="PF00892">
    <property type="entry name" value="EamA"/>
    <property type="match status" value="2"/>
</dbReference>
<protein>
    <submittedName>
        <fullName evidence="3">Putative membrane protein</fullName>
    </submittedName>
</protein>
<dbReference type="InterPro" id="IPR037185">
    <property type="entry name" value="EmrE-like"/>
</dbReference>
<dbReference type="RefSeq" id="WP_072705796.1">
    <property type="nucleotide sequence ID" value="NZ_FMJB01000044.1"/>
</dbReference>
<feature type="transmembrane region" description="Helical" evidence="1">
    <location>
        <begin position="189"/>
        <end position="208"/>
    </location>
</feature>
<dbReference type="InterPro" id="IPR000620">
    <property type="entry name" value="EamA_dom"/>
</dbReference>
<evidence type="ECO:0000313" key="4">
    <source>
        <dbReference type="Proteomes" id="UP000184085"/>
    </source>
</evidence>
<feature type="transmembrane region" description="Helical" evidence="1">
    <location>
        <begin position="69"/>
        <end position="92"/>
    </location>
</feature>
<feature type="transmembrane region" description="Helical" evidence="1">
    <location>
        <begin position="220"/>
        <end position="240"/>
    </location>
</feature>
<dbReference type="SUPFAM" id="SSF103481">
    <property type="entry name" value="Multidrug resistance efflux transporter EmrE"/>
    <property type="match status" value="2"/>
</dbReference>
<feature type="domain" description="EamA" evidence="2">
    <location>
        <begin position="4"/>
        <end position="141"/>
    </location>
</feature>
<accession>A0A1M4MX67</accession>
<organism evidence="3 4">
    <name type="scientific">Donghicola eburneus</name>
    <dbReference type="NCBI Taxonomy" id="393278"/>
    <lineage>
        <taxon>Bacteria</taxon>
        <taxon>Pseudomonadati</taxon>
        <taxon>Pseudomonadota</taxon>
        <taxon>Alphaproteobacteria</taxon>
        <taxon>Rhodobacterales</taxon>
        <taxon>Roseobacteraceae</taxon>
        <taxon>Donghicola</taxon>
    </lineage>
</organism>
<dbReference type="Gene3D" id="1.10.3730.20">
    <property type="match status" value="1"/>
</dbReference>
<feature type="domain" description="EamA" evidence="2">
    <location>
        <begin position="154"/>
        <end position="292"/>
    </location>
</feature>
<evidence type="ECO:0000313" key="3">
    <source>
        <dbReference type="EMBL" id="SCM67149.1"/>
    </source>
</evidence>
<feature type="transmembrane region" description="Helical" evidence="1">
    <location>
        <begin position="152"/>
        <end position="169"/>
    </location>
</feature>
<evidence type="ECO:0000259" key="2">
    <source>
        <dbReference type="Pfam" id="PF00892"/>
    </source>
</evidence>